<keyword evidence="3" id="KW-1185">Reference proteome</keyword>
<organism evidence="2 3">
    <name type="scientific">Prorocentrum cordatum</name>
    <dbReference type="NCBI Taxonomy" id="2364126"/>
    <lineage>
        <taxon>Eukaryota</taxon>
        <taxon>Sar</taxon>
        <taxon>Alveolata</taxon>
        <taxon>Dinophyceae</taxon>
        <taxon>Prorocentrales</taxon>
        <taxon>Prorocentraceae</taxon>
        <taxon>Prorocentrum</taxon>
    </lineage>
</organism>
<accession>A0ABN9XYC9</accession>
<feature type="compositionally biased region" description="Basic and acidic residues" evidence="1">
    <location>
        <begin position="29"/>
        <end position="44"/>
    </location>
</feature>
<evidence type="ECO:0000313" key="3">
    <source>
        <dbReference type="Proteomes" id="UP001189429"/>
    </source>
</evidence>
<dbReference type="Proteomes" id="UP001189429">
    <property type="component" value="Unassembled WGS sequence"/>
</dbReference>
<evidence type="ECO:0000313" key="2">
    <source>
        <dbReference type="EMBL" id="CAK0905131.1"/>
    </source>
</evidence>
<feature type="compositionally biased region" description="Basic residues" evidence="1">
    <location>
        <begin position="49"/>
        <end position="62"/>
    </location>
</feature>
<sequence length="167" mass="18028">MKNAVEQEDNHEEVQKAIKNKIRHFAKKKKEDNLEKAKAAEEAAAKGLAKGKARGRGGKGGRGKAAGAGEVAAETAPKKPRKYPPKVDLKERTLESLNAALPDGCKMSGPDGCDSALRLTVWGGKQCTRSTRLHSEEAATLLIKIVWQIALDDGWETECPFPDLGVL</sequence>
<reference evidence="2" key="1">
    <citation type="submission" date="2023-10" db="EMBL/GenBank/DDBJ databases">
        <authorList>
            <person name="Chen Y."/>
            <person name="Shah S."/>
            <person name="Dougan E. K."/>
            <person name="Thang M."/>
            <person name="Chan C."/>
        </authorList>
    </citation>
    <scope>NUCLEOTIDE SEQUENCE [LARGE SCALE GENOMIC DNA]</scope>
</reference>
<proteinExistence type="predicted"/>
<protein>
    <submittedName>
        <fullName evidence="2">Uncharacterized protein</fullName>
    </submittedName>
</protein>
<feature type="region of interest" description="Disordered" evidence="1">
    <location>
        <begin position="27"/>
        <end position="90"/>
    </location>
</feature>
<name>A0ABN9XYC9_9DINO</name>
<evidence type="ECO:0000256" key="1">
    <source>
        <dbReference type="SAM" id="MobiDB-lite"/>
    </source>
</evidence>
<gene>
    <name evidence="2" type="ORF">PCOR1329_LOCUS80924</name>
</gene>
<comment type="caution">
    <text evidence="2">The sequence shown here is derived from an EMBL/GenBank/DDBJ whole genome shotgun (WGS) entry which is preliminary data.</text>
</comment>
<dbReference type="EMBL" id="CAUYUJ010021506">
    <property type="protein sequence ID" value="CAK0905131.1"/>
    <property type="molecule type" value="Genomic_DNA"/>
</dbReference>